<evidence type="ECO:0000256" key="1">
    <source>
        <dbReference type="SAM" id="Phobius"/>
    </source>
</evidence>
<name>A0AAV2YQT8_9STRA</name>
<feature type="transmembrane region" description="Helical" evidence="1">
    <location>
        <begin position="456"/>
        <end position="489"/>
    </location>
</feature>
<keyword evidence="1" id="KW-1133">Transmembrane helix</keyword>
<feature type="transmembrane region" description="Helical" evidence="1">
    <location>
        <begin position="229"/>
        <end position="250"/>
    </location>
</feature>
<organism evidence="2 3">
    <name type="scientific">Lagenidium giganteum</name>
    <dbReference type="NCBI Taxonomy" id="4803"/>
    <lineage>
        <taxon>Eukaryota</taxon>
        <taxon>Sar</taxon>
        <taxon>Stramenopiles</taxon>
        <taxon>Oomycota</taxon>
        <taxon>Peronosporomycetes</taxon>
        <taxon>Pythiales</taxon>
        <taxon>Pythiaceae</taxon>
    </lineage>
</organism>
<feature type="transmembrane region" description="Helical" evidence="1">
    <location>
        <begin position="185"/>
        <end position="208"/>
    </location>
</feature>
<dbReference type="EMBL" id="DAKRPA010000194">
    <property type="protein sequence ID" value="DAZ95698.1"/>
    <property type="molecule type" value="Genomic_DNA"/>
</dbReference>
<reference evidence="2" key="1">
    <citation type="submission" date="2022-11" db="EMBL/GenBank/DDBJ databases">
        <authorList>
            <person name="Morgan W.R."/>
            <person name="Tartar A."/>
        </authorList>
    </citation>
    <scope>NUCLEOTIDE SEQUENCE</scope>
    <source>
        <strain evidence="2">ARSEF 373</strain>
    </source>
</reference>
<evidence type="ECO:0000313" key="2">
    <source>
        <dbReference type="EMBL" id="DAZ95698.1"/>
    </source>
</evidence>
<comment type="caution">
    <text evidence="2">The sequence shown here is derived from an EMBL/GenBank/DDBJ whole genome shotgun (WGS) entry which is preliminary data.</text>
</comment>
<sequence>MSQCIPMPSTLPLRAVADAPRLRGDQLGSPAVVFSWQPQPSNSSLTIAPECALGFPAALALGEQEGQCRVRSGIDRDTITHDSDAFCCDNGGYCPSSAGSAGGVCRCVRRWGFTGDRCQYTVFDVARNTNIQRFPNESRSYTSVSFVPPYRQRFDYKAAIEHIARNDAPPPVSYEDVAWSVHKSLTLATIALSSVASVVWFWTVFFVCCGCRRGRPLKLPRRFSKRATYVLAVVTSMSAMAGLHSLFQIVRTSLSPDKQLLRWEFEDLTLRQLPQFQKKFIGGFQAICGRKDIGRMQLTSLVENAGEVLASHTFLDNVTSTTSDSASQRVLHVLEQLAPYTMEFPAAHAADCSTVMAIVDVNERSGTMIATGCVQCTACADLTHRVARARHQWQHTTRARQYELMTAKRQLMALSSPPDLINSISAFADQVHNLSLSLQTTIENRLDATDAATALYLLFAIGGCFAVIGGLSVIFIPIVWLIVCCILSITTYVSNLKTEPVLFTGIARSLLFLSLPMAPILFATRYTAACMASDGLVVLQLLQSNISSFFADPAVAEFADHILHDRSLVEQYDMADVLAVAAALRVPPLATPDDDYPPRVNITAMYDLPELFAFEAACRDPSIALPHLFAWDDDVLIQQPWQQLQTLAVGEASAPSPYNEPPYTSLLLGSEERLADPNNDGIRASTDDAAYIERVFNRTWPALQDGGVQQNAQIVSLWRSLTRTIQTKQRLVNYTTSVGAIINSTRPLLEDLRLKTVALESVENVFKPAADYLAVIVGNATLNDCGYDGNCGAFWLCCALLSNVLSHGFVCVST</sequence>
<dbReference type="AlphaFoldDB" id="A0AAV2YQT8"/>
<evidence type="ECO:0008006" key="4">
    <source>
        <dbReference type="Google" id="ProtNLM"/>
    </source>
</evidence>
<keyword evidence="3" id="KW-1185">Reference proteome</keyword>
<accession>A0AAV2YQT8</accession>
<feature type="transmembrane region" description="Helical" evidence="1">
    <location>
        <begin position="501"/>
        <end position="522"/>
    </location>
</feature>
<proteinExistence type="predicted"/>
<reference evidence="2" key="2">
    <citation type="journal article" date="2023" name="Microbiol Resour">
        <title>Decontamination and Annotation of the Draft Genome Sequence of the Oomycete Lagenidium giganteum ARSEF 373.</title>
        <authorList>
            <person name="Morgan W.R."/>
            <person name="Tartar A."/>
        </authorList>
    </citation>
    <scope>NUCLEOTIDE SEQUENCE</scope>
    <source>
        <strain evidence="2">ARSEF 373</strain>
    </source>
</reference>
<keyword evidence="1" id="KW-0472">Membrane</keyword>
<keyword evidence="1" id="KW-0812">Transmembrane</keyword>
<protein>
    <recommendedName>
        <fullName evidence="4">EGF-like domain-containing protein</fullName>
    </recommendedName>
</protein>
<dbReference type="Proteomes" id="UP001146120">
    <property type="component" value="Unassembled WGS sequence"/>
</dbReference>
<evidence type="ECO:0000313" key="3">
    <source>
        <dbReference type="Proteomes" id="UP001146120"/>
    </source>
</evidence>
<gene>
    <name evidence="2" type="ORF">N0F65_003008</name>
</gene>